<proteinExistence type="predicted"/>
<reference evidence="1 2" key="1">
    <citation type="journal article" date="2019" name="Plant Biotechnol. J.">
        <title>The red bayberry genome and genetic basis of sex determination.</title>
        <authorList>
            <person name="Jia H.M."/>
            <person name="Jia H.J."/>
            <person name="Cai Q.L."/>
            <person name="Wang Y."/>
            <person name="Zhao H.B."/>
            <person name="Yang W.F."/>
            <person name="Wang G.Y."/>
            <person name="Li Y.H."/>
            <person name="Zhan D.L."/>
            <person name="Shen Y.T."/>
            <person name="Niu Q.F."/>
            <person name="Chang L."/>
            <person name="Qiu J."/>
            <person name="Zhao L."/>
            <person name="Xie H.B."/>
            <person name="Fu W.Y."/>
            <person name="Jin J."/>
            <person name="Li X.W."/>
            <person name="Jiao Y."/>
            <person name="Zhou C.C."/>
            <person name="Tu T."/>
            <person name="Chai C.Y."/>
            <person name="Gao J.L."/>
            <person name="Fan L.J."/>
            <person name="van de Weg E."/>
            <person name="Wang J.Y."/>
            <person name="Gao Z.S."/>
        </authorList>
    </citation>
    <scope>NUCLEOTIDE SEQUENCE [LARGE SCALE GENOMIC DNA]</scope>
    <source>
        <tissue evidence="1">Leaves</tissue>
    </source>
</reference>
<sequence length="305" mass="34171">MSLAYVLNWLPNPLLPNAAVRTGAEGYAENENEAVPPAIPSKRREKLTPISIIKRLIALKSSMQSFTHTTVPLSGPSMVTKEAGCSGSGKSTGGTYCDPRIEMIFAHIRLSLLLPIDVNDILDDPVKLKDIVDLATMLKGHTNMTADQVGKLKLIEEIPLLRRHKLEINELSRKVEELFDEIMTKCLKAAPLCKEFEKTKVELKTLQAEADLDADTLRGRLTGEINPLRTSARLSIFFWSVLTKRKAIEDMESSLEGTRDGIQKAVDDIKVANEKKEECEVRMKLLIDSWDEARARFTPLDDFRL</sequence>
<dbReference type="OrthoDB" id="1670580at2759"/>
<name>A0A6A1VV48_9ROSI</name>
<keyword evidence="2" id="KW-1185">Reference proteome</keyword>
<dbReference type="Proteomes" id="UP000516437">
    <property type="component" value="Chromosome 4"/>
</dbReference>
<evidence type="ECO:0000313" key="2">
    <source>
        <dbReference type="Proteomes" id="UP000516437"/>
    </source>
</evidence>
<protein>
    <submittedName>
        <fullName evidence="1">Uncharacterized protein</fullName>
    </submittedName>
</protein>
<accession>A0A6A1VV48</accession>
<comment type="caution">
    <text evidence="1">The sequence shown here is derived from an EMBL/GenBank/DDBJ whole genome shotgun (WGS) entry which is preliminary data.</text>
</comment>
<evidence type="ECO:0000313" key="1">
    <source>
        <dbReference type="EMBL" id="KAB1216832.1"/>
    </source>
</evidence>
<gene>
    <name evidence="1" type="ORF">CJ030_MR4G015446</name>
</gene>
<organism evidence="1 2">
    <name type="scientific">Morella rubra</name>
    <name type="common">Chinese bayberry</name>
    <dbReference type="NCBI Taxonomy" id="262757"/>
    <lineage>
        <taxon>Eukaryota</taxon>
        <taxon>Viridiplantae</taxon>
        <taxon>Streptophyta</taxon>
        <taxon>Embryophyta</taxon>
        <taxon>Tracheophyta</taxon>
        <taxon>Spermatophyta</taxon>
        <taxon>Magnoliopsida</taxon>
        <taxon>eudicotyledons</taxon>
        <taxon>Gunneridae</taxon>
        <taxon>Pentapetalae</taxon>
        <taxon>rosids</taxon>
        <taxon>fabids</taxon>
        <taxon>Fagales</taxon>
        <taxon>Myricaceae</taxon>
        <taxon>Morella</taxon>
    </lineage>
</organism>
<dbReference type="AlphaFoldDB" id="A0A6A1VV48"/>
<dbReference type="EMBL" id="RXIC02000022">
    <property type="protein sequence ID" value="KAB1216832.1"/>
    <property type="molecule type" value="Genomic_DNA"/>
</dbReference>